<reference evidence="1 2" key="1">
    <citation type="submission" date="2020-10" db="EMBL/GenBank/DDBJ databases">
        <authorList>
            <person name="Kazantseva O.A."/>
            <person name="Piligrimova E.G."/>
            <person name="Shadrin A.M."/>
        </authorList>
    </citation>
    <scope>NUCLEOTIDE SEQUENCE [LARGE SCALE GENOMIC DNA]</scope>
</reference>
<dbReference type="InterPro" id="IPR058007">
    <property type="entry name" value="Gp5.9"/>
</dbReference>
<proteinExistence type="predicted"/>
<dbReference type="Pfam" id="PF25708">
    <property type="entry name" value="Phage_T7_Gp5_9"/>
    <property type="match status" value="1"/>
</dbReference>
<dbReference type="EMBL" id="MW084976">
    <property type="protein sequence ID" value="QOV08309.1"/>
    <property type="molecule type" value="Genomic_DNA"/>
</dbReference>
<name>A0A7S6RB62_9CAUD</name>
<sequence>MKRWEIVKGIQEGLYPKGTKFKIKYDDGDVGYAVIDQHGCLAWDMDEGAGHVHIASYNGDEWTVLHDNLKDREEEDKFVSIKQSHLDYLEERDEFLNCLEACGVDNWEGYGDAYQMLEEDE</sequence>
<protein>
    <submittedName>
        <fullName evidence="1">Uncharacterized protein</fullName>
    </submittedName>
</protein>
<evidence type="ECO:0000313" key="1">
    <source>
        <dbReference type="EMBL" id="QOV08309.1"/>
    </source>
</evidence>
<accession>A0A7S6RB62</accession>
<organism evidence="1 2">
    <name type="scientific">Bacillus phage Kirov</name>
    <dbReference type="NCBI Taxonomy" id="2783539"/>
    <lineage>
        <taxon>Viruses</taxon>
        <taxon>Duplodnaviria</taxon>
        <taxon>Heunggongvirae</taxon>
        <taxon>Uroviricota</taxon>
        <taxon>Caudoviricetes</taxon>
        <taxon>Andregratiavirinae</taxon>
        <taxon>Kirovvirus</taxon>
        <taxon>Kirovvirus kirov</taxon>
    </lineage>
</organism>
<evidence type="ECO:0000313" key="2">
    <source>
        <dbReference type="Proteomes" id="UP000594029"/>
    </source>
</evidence>
<gene>
    <name evidence="1" type="ORF">Kirov_110</name>
</gene>
<keyword evidence="2" id="KW-1185">Reference proteome</keyword>
<dbReference type="Proteomes" id="UP000594029">
    <property type="component" value="Segment"/>
</dbReference>